<proteinExistence type="predicted"/>
<dbReference type="AlphaFoldDB" id="A0AAF0I825"/>
<dbReference type="EMBL" id="CP110232">
    <property type="protein sequence ID" value="WEG73501.1"/>
    <property type="molecule type" value="Genomic_DNA"/>
</dbReference>
<organism evidence="2 3">
    <name type="scientific">Vagococcus intermedius</name>
    <dbReference type="NCBI Taxonomy" id="2991418"/>
    <lineage>
        <taxon>Bacteria</taxon>
        <taxon>Bacillati</taxon>
        <taxon>Bacillota</taxon>
        <taxon>Bacilli</taxon>
        <taxon>Lactobacillales</taxon>
        <taxon>Enterococcaceae</taxon>
        <taxon>Vagococcus</taxon>
    </lineage>
</organism>
<feature type="transmembrane region" description="Helical" evidence="1">
    <location>
        <begin position="12"/>
        <end position="29"/>
    </location>
</feature>
<keyword evidence="1" id="KW-0812">Transmembrane</keyword>
<gene>
    <name evidence="2" type="ORF">OL234_00915</name>
</gene>
<evidence type="ECO:0000313" key="2">
    <source>
        <dbReference type="EMBL" id="WEG73501.1"/>
    </source>
</evidence>
<dbReference type="Proteomes" id="UP001179647">
    <property type="component" value="Chromosome"/>
</dbReference>
<dbReference type="RefSeq" id="WP_275469300.1">
    <property type="nucleotide sequence ID" value="NZ_CP110232.1"/>
</dbReference>
<keyword evidence="3" id="KW-1185">Reference proteome</keyword>
<name>A0AAF0I825_9ENTE</name>
<accession>A0AAF0I825</accession>
<keyword evidence="1" id="KW-0472">Membrane</keyword>
<feature type="transmembrane region" description="Helical" evidence="1">
    <location>
        <begin position="53"/>
        <end position="77"/>
    </location>
</feature>
<evidence type="ECO:0000256" key="1">
    <source>
        <dbReference type="SAM" id="Phobius"/>
    </source>
</evidence>
<sequence>MKESINFKKEFSSLGKTFVITTVVAFIITNSDNFIFSFLDSIGLTNDVFQKTVLSAVVTLGVGLVKMLLLLVSTIIVKNLEEPKIKIILTKQDKEIISPIEFAPIGKEYEEQEFKLKVEFEPKGKINVFILKYIGIEVNIYFNPKILDIYYEYGWESKNPSFEISDRSIKIKLLSQINTTGKRFYGRKHILSENFLIKPIRTHDSETYLDYDFSACKHGTISKLVTKKIEIDYKTIDIICKGVA</sequence>
<keyword evidence="1" id="KW-1133">Transmembrane helix</keyword>
<protein>
    <submittedName>
        <fullName evidence="2">Uncharacterized protein</fullName>
    </submittedName>
</protein>
<evidence type="ECO:0000313" key="3">
    <source>
        <dbReference type="Proteomes" id="UP001179647"/>
    </source>
</evidence>
<dbReference type="KEGG" id="vie:OL234_00915"/>
<reference evidence="2" key="1">
    <citation type="submission" date="2022-10" db="EMBL/GenBank/DDBJ databases">
        <title>Vagococcus sp. isolated from poultry meat.</title>
        <authorList>
            <person name="Johansson P."/>
            <person name="Bjorkroth J."/>
        </authorList>
    </citation>
    <scope>NUCLEOTIDE SEQUENCE</scope>
    <source>
        <strain evidence="2">STAA11</strain>
    </source>
</reference>